<name>A0A1J1IZX6_9DIPT</name>
<reference evidence="1 2" key="1">
    <citation type="submission" date="2015-04" db="EMBL/GenBank/DDBJ databases">
        <authorList>
            <person name="Syromyatnikov M.Y."/>
            <person name="Popov V.N."/>
        </authorList>
    </citation>
    <scope>NUCLEOTIDE SEQUENCE [LARGE SCALE GENOMIC DNA]</scope>
</reference>
<accession>A0A1J1IZX6</accession>
<evidence type="ECO:0000313" key="2">
    <source>
        <dbReference type="Proteomes" id="UP000183832"/>
    </source>
</evidence>
<keyword evidence="2" id="KW-1185">Reference proteome</keyword>
<protein>
    <submittedName>
        <fullName evidence="1">CLUMA_CG017786, isoform A</fullName>
    </submittedName>
</protein>
<gene>
    <name evidence="1" type="ORF">CLUMA_CG017786</name>
</gene>
<organism evidence="1 2">
    <name type="scientific">Clunio marinus</name>
    <dbReference type="NCBI Taxonomy" id="568069"/>
    <lineage>
        <taxon>Eukaryota</taxon>
        <taxon>Metazoa</taxon>
        <taxon>Ecdysozoa</taxon>
        <taxon>Arthropoda</taxon>
        <taxon>Hexapoda</taxon>
        <taxon>Insecta</taxon>
        <taxon>Pterygota</taxon>
        <taxon>Neoptera</taxon>
        <taxon>Endopterygota</taxon>
        <taxon>Diptera</taxon>
        <taxon>Nematocera</taxon>
        <taxon>Chironomoidea</taxon>
        <taxon>Chironomidae</taxon>
        <taxon>Clunio</taxon>
    </lineage>
</organism>
<dbReference type="EMBL" id="CVRI01000063">
    <property type="protein sequence ID" value="CRL04726.1"/>
    <property type="molecule type" value="Genomic_DNA"/>
</dbReference>
<dbReference type="Proteomes" id="UP000183832">
    <property type="component" value="Unassembled WGS sequence"/>
</dbReference>
<sequence length="112" mass="12814">MYSLIVAMKTTWRKLISYEKLFFYFNALIVVGQGRQTGFSCFIYGILMNETSGIFSTKSQKKCSSFSKPAIKAPVPAATAKVRRFLISYDMHKPKVEGRLSERNRVLYLLIS</sequence>
<evidence type="ECO:0000313" key="1">
    <source>
        <dbReference type="EMBL" id="CRL04726.1"/>
    </source>
</evidence>
<proteinExistence type="predicted"/>
<dbReference type="AlphaFoldDB" id="A0A1J1IZX6"/>